<sequence>MVFNCTLCGMGPRATIVLVGLLSLIFSAAYVLCTTAGVLAHNCIIPMNNSIEEYAIYVYYLRNAECGKINLTNLGVANVPADFQIDVPDVSDAGHRTYILCIVGLVIYGLWFITSLFLLTSACVSCLGRCAIAFGIYPYIFVLFLVLAFDVVGLVFYMIDFVASFELDFVLDLLEIRNQDVVRPFFKDIDDIFLIVPPLIFWITASKGVIIWFIFFLLAFVMLGVGSRLWEENKPAPPYNSVSPRTAPAATAPVETVENTRTVAAVRYNDPARQPNDQLVFSEPPPPATHAPMVVNNNNNVVRRTVEPLKVGYVQPPYLAEPPVYRSNEPPSPLRNTVLNPYVDKRFSYQPGNPQPFSYLAGPPQMSPRNSAANVPEVRGQLPWSYFPAAGGVEEHKRITSTLTESKDFGGQEISTPTSKPGSEDRSSDEGKWSGPEYRY</sequence>
<feature type="region of interest" description="Disordered" evidence="1">
    <location>
        <begin position="397"/>
        <end position="440"/>
    </location>
</feature>
<feature type="transmembrane region" description="Helical" evidence="2">
    <location>
        <begin position="199"/>
        <end position="225"/>
    </location>
</feature>
<evidence type="ECO:0000313" key="3">
    <source>
        <dbReference type="EMBL" id="JAV27027.1"/>
    </source>
</evidence>
<feature type="compositionally biased region" description="Basic and acidic residues" evidence="1">
    <location>
        <begin position="422"/>
        <end position="440"/>
    </location>
</feature>
<keyword evidence="2" id="KW-0472">Membrane</keyword>
<accession>A0A1Q3FHJ6</accession>
<evidence type="ECO:0000256" key="1">
    <source>
        <dbReference type="SAM" id="MobiDB-lite"/>
    </source>
</evidence>
<reference evidence="3" key="1">
    <citation type="submission" date="2017-01" db="EMBL/GenBank/DDBJ databases">
        <title>A deep insight into the sialotranscriptome of adult male and female Cluex tarsalis mosquitoes.</title>
        <authorList>
            <person name="Ribeiro J.M."/>
            <person name="Moreira F."/>
            <person name="Bernard K.A."/>
            <person name="Calvo E."/>
        </authorList>
    </citation>
    <scope>NUCLEOTIDE SEQUENCE</scope>
    <source>
        <strain evidence="3">Kern County</strain>
        <tissue evidence="3">Salivary glands</tissue>
    </source>
</reference>
<proteinExistence type="predicted"/>
<evidence type="ECO:0000256" key="2">
    <source>
        <dbReference type="SAM" id="Phobius"/>
    </source>
</evidence>
<organism evidence="3">
    <name type="scientific">Culex tarsalis</name>
    <name type="common">Encephalitis mosquito</name>
    <dbReference type="NCBI Taxonomy" id="7177"/>
    <lineage>
        <taxon>Eukaryota</taxon>
        <taxon>Metazoa</taxon>
        <taxon>Ecdysozoa</taxon>
        <taxon>Arthropoda</taxon>
        <taxon>Hexapoda</taxon>
        <taxon>Insecta</taxon>
        <taxon>Pterygota</taxon>
        <taxon>Neoptera</taxon>
        <taxon>Endopterygota</taxon>
        <taxon>Diptera</taxon>
        <taxon>Nematocera</taxon>
        <taxon>Culicoidea</taxon>
        <taxon>Culicidae</taxon>
        <taxon>Culicinae</taxon>
        <taxon>Culicini</taxon>
        <taxon>Culex</taxon>
        <taxon>Culex</taxon>
    </lineage>
</organism>
<dbReference type="EMBL" id="GFDL01008018">
    <property type="protein sequence ID" value="JAV27027.1"/>
    <property type="molecule type" value="Transcribed_RNA"/>
</dbReference>
<protein>
    <submittedName>
        <fullName evidence="3">Uncharacterized protein</fullName>
    </submittedName>
</protein>
<keyword evidence="2" id="KW-1133">Transmembrane helix</keyword>
<keyword evidence="2" id="KW-0812">Transmembrane</keyword>
<feature type="transmembrane region" description="Helical" evidence="2">
    <location>
        <begin position="97"/>
        <end position="124"/>
    </location>
</feature>
<name>A0A1Q3FHJ6_CULTA</name>
<feature type="transmembrane region" description="Helical" evidence="2">
    <location>
        <begin position="136"/>
        <end position="159"/>
    </location>
</feature>
<dbReference type="AlphaFoldDB" id="A0A1Q3FHJ6"/>